<dbReference type="Pfam" id="PF03460">
    <property type="entry name" value="NIR_SIR_ferr"/>
    <property type="match status" value="1"/>
</dbReference>
<keyword evidence="3" id="KW-0479">Metal-binding</keyword>
<gene>
    <name evidence="8" type="primary">cobG</name>
    <name evidence="8" type="ORF">GCM10022268_21230</name>
</gene>
<keyword evidence="5" id="KW-0408">Iron</keyword>
<dbReference type="SUPFAM" id="SSF56014">
    <property type="entry name" value="Nitrite and sulphite reductase 4Fe-4S domain-like"/>
    <property type="match status" value="1"/>
</dbReference>
<evidence type="ECO:0000313" key="9">
    <source>
        <dbReference type="Proteomes" id="UP001500523"/>
    </source>
</evidence>
<dbReference type="PANTHER" id="PTHR32439:SF9">
    <property type="entry name" value="BLR3264 PROTEIN"/>
    <property type="match status" value="1"/>
</dbReference>
<evidence type="ECO:0000313" key="8">
    <source>
        <dbReference type="EMBL" id="GAA3712051.1"/>
    </source>
</evidence>
<evidence type="ECO:0000256" key="3">
    <source>
        <dbReference type="ARBA" id="ARBA00022723"/>
    </source>
</evidence>
<dbReference type="InterPro" id="IPR005117">
    <property type="entry name" value="NiRdtase/SiRdtase_haem-b_fer"/>
</dbReference>
<dbReference type="InterPro" id="IPR045854">
    <property type="entry name" value="NO2/SO3_Rdtase_4Fe4S_sf"/>
</dbReference>
<evidence type="ECO:0000256" key="1">
    <source>
        <dbReference type="ARBA" id="ARBA00022485"/>
    </source>
</evidence>
<keyword evidence="6" id="KW-0411">Iron-sulfur</keyword>
<keyword evidence="4" id="KW-0560">Oxidoreductase</keyword>
<evidence type="ECO:0000256" key="5">
    <source>
        <dbReference type="ARBA" id="ARBA00023004"/>
    </source>
</evidence>
<sequence>MTIVRGWCPTAWAPMAAGDGLLLRVRPPFGRMTIAQWRVMGEVAQEHGNGAIDLTSRAGLQLRGLAPATCDAARGALIAIGLVDPDPVRDARSVLLAPDWRPGDDTHRIAAALYDRLDDLPPLPGKVGIAIDAGAALTLADSPADFRIERGRDGGLMVRADGQATGAAVSPGAEATALIALARWFVASDGIAAGRMARHAAPLPGWAIGTLAPAARAAPPPIGAHPLGTAIGLPFGRIDASAALALAGLPGLTGVRLTPWRRLILEGVAPGTAGLPRPDPRLLAIDACVGAPACPQASVATRSLAIRLAPFVTDRLHVSGCAKGCARALPADIVLTGRDGRFDLARHARAGDPPVMTGLAPDQLSALFGSIACAP</sequence>
<evidence type="ECO:0000256" key="4">
    <source>
        <dbReference type="ARBA" id="ARBA00023002"/>
    </source>
</evidence>
<dbReference type="Proteomes" id="UP001500523">
    <property type="component" value="Unassembled WGS sequence"/>
</dbReference>
<keyword evidence="9" id="KW-1185">Reference proteome</keyword>
<comment type="caution">
    <text evidence="8">The sequence shown here is derived from an EMBL/GenBank/DDBJ whole genome shotgun (WGS) entry which is preliminary data.</text>
</comment>
<dbReference type="InterPro" id="IPR051329">
    <property type="entry name" value="NIR_SIR_4Fe-4S"/>
</dbReference>
<dbReference type="EMBL" id="BAABBF010000004">
    <property type="protein sequence ID" value="GAA3712051.1"/>
    <property type="molecule type" value="Genomic_DNA"/>
</dbReference>
<feature type="domain" description="Nitrite/Sulfite reductase ferredoxin-like" evidence="7">
    <location>
        <begin position="15"/>
        <end position="77"/>
    </location>
</feature>
<evidence type="ECO:0000256" key="2">
    <source>
        <dbReference type="ARBA" id="ARBA00022617"/>
    </source>
</evidence>
<name>A0ABP7E0U2_9SPHN</name>
<dbReference type="SUPFAM" id="SSF55124">
    <property type="entry name" value="Nitrite/Sulfite reductase N-terminal domain-like"/>
    <property type="match status" value="2"/>
</dbReference>
<accession>A0ABP7E0U2</accession>
<dbReference type="Gene3D" id="3.90.480.20">
    <property type="match status" value="1"/>
</dbReference>
<keyword evidence="1" id="KW-0004">4Fe-4S</keyword>
<dbReference type="InterPro" id="IPR036136">
    <property type="entry name" value="Nit/Sulf_reduc_fer-like_dom_sf"/>
</dbReference>
<evidence type="ECO:0000259" key="7">
    <source>
        <dbReference type="Pfam" id="PF03460"/>
    </source>
</evidence>
<dbReference type="Gene3D" id="3.30.413.10">
    <property type="entry name" value="Sulfite Reductase Hemoprotein, domain 1"/>
    <property type="match status" value="1"/>
</dbReference>
<organism evidence="8 9">
    <name type="scientific">Sphingomonas cynarae</name>
    <dbReference type="NCBI Taxonomy" id="930197"/>
    <lineage>
        <taxon>Bacteria</taxon>
        <taxon>Pseudomonadati</taxon>
        <taxon>Pseudomonadota</taxon>
        <taxon>Alphaproteobacteria</taxon>
        <taxon>Sphingomonadales</taxon>
        <taxon>Sphingomonadaceae</taxon>
        <taxon>Sphingomonas</taxon>
    </lineage>
</organism>
<dbReference type="RefSeq" id="WP_344693362.1">
    <property type="nucleotide sequence ID" value="NZ_BAABBF010000004.1"/>
</dbReference>
<reference evidence="9" key="1">
    <citation type="journal article" date="2019" name="Int. J. Syst. Evol. Microbiol.">
        <title>The Global Catalogue of Microorganisms (GCM) 10K type strain sequencing project: providing services to taxonomists for standard genome sequencing and annotation.</title>
        <authorList>
            <consortium name="The Broad Institute Genomics Platform"/>
            <consortium name="The Broad Institute Genome Sequencing Center for Infectious Disease"/>
            <person name="Wu L."/>
            <person name="Ma J."/>
        </authorList>
    </citation>
    <scope>NUCLEOTIDE SEQUENCE [LARGE SCALE GENOMIC DNA]</scope>
    <source>
        <strain evidence="9">JCM 17498</strain>
    </source>
</reference>
<keyword evidence="2" id="KW-0349">Heme</keyword>
<proteinExistence type="predicted"/>
<evidence type="ECO:0000256" key="6">
    <source>
        <dbReference type="ARBA" id="ARBA00023014"/>
    </source>
</evidence>
<protein>
    <submittedName>
        <fullName evidence="8">Precorrin-3B synthase</fullName>
    </submittedName>
</protein>
<dbReference type="PANTHER" id="PTHR32439">
    <property type="entry name" value="FERREDOXIN--NITRITE REDUCTASE, CHLOROPLASTIC"/>
    <property type="match status" value="1"/>
</dbReference>